<feature type="compositionally biased region" description="Acidic residues" evidence="4">
    <location>
        <begin position="32"/>
        <end position="41"/>
    </location>
</feature>
<dbReference type="PANTHER" id="PTHR19847:SF7">
    <property type="entry name" value="DDB1- AND CUL4-ASSOCIATED FACTOR 11"/>
    <property type="match status" value="1"/>
</dbReference>
<feature type="compositionally biased region" description="Basic residues" evidence="4">
    <location>
        <begin position="160"/>
        <end position="171"/>
    </location>
</feature>
<feature type="repeat" description="WD" evidence="3">
    <location>
        <begin position="532"/>
        <end position="553"/>
    </location>
</feature>
<proteinExistence type="predicted"/>
<keyword evidence="2" id="KW-0677">Repeat</keyword>
<dbReference type="InterPro" id="IPR020472">
    <property type="entry name" value="WD40_PAC1"/>
</dbReference>
<evidence type="ECO:0000256" key="2">
    <source>
        <dbReference type="ARBA" id="ARBA00022737"/>
    </source>
</evidence>
<feature type="compositionally biased region" description="Acidic residues" evidence="4">
    <location>
        <begin position="48"/>
        <end position="58"/>
    </location>
</feature>
<evidence type="ECO:0000313" key="6">
    <source>
        <dbReference type="Proteomes" id="UP000250140"/>
    </source>
</evidence>
<dbReference type="InterPro" id="IPR036322">
    <property type="entry name" value="WD40_repeat_dom_sf"/>
</dbReference>
<feature type="region of interest" description="Disordered" evidence="4">
    <location>
        <begin position="1"/>
        <end position="108"/>
    </location>
</feature>
<dbReference type="Proteomes" id="UP000250140">
    <property type="component" value="Unassembled WGS sequence"/>
</dbReference>
<dbReference type="PANTHER" id="PTHR19847">
    <property type="entry name" value="DDB1- AND CUL4-ASSOCIATED FACTOR 11"/>
    <property type="match status" value="1"/>
</dbReference>
<dbReference type="EMBL" id="KV748675">
    <property type="protein sequence ID" value="OCL13757.1"/>
    <property type="molecule type" value="Genomic_DNA"/>
</dbReference>
<organism evidence="5 6">
    <name type="scientific">Glonium stellatum</name>
    <dbReference type="NCBI Taxonomy" id="574774"/>
    <lineage>
        <taxon>Eukaryota</taxon>
        <taxon>Fungi</taxon>
        <taxon>Dikarya</taxon>
        <taxon>Ascomycota</taxon>
        <taxon>Pezizomycotina</taxon>
        <taxon>Dothideomycetes</taxon>
        <taxon>Pleosporomycetidae</taxon>
        <taxon>Gloniales</taxon>
        <taxon>Gloniaceae</taxon>
        <taxon>Glonium</taxon>
    </lineage>
</organism>
<name>A0A8E2JYF9_9PEZI</name>
<dbReference type="FunFam" id="2.130.10.10:FF:000557">
    <property type="entry name" value="WD repeat protein"/>
    <property type="match status" value="1"/>
</dbReference>
<reference evidence="5 6" key="1">
    <citation type="journal article" date="2016" name="Nat. Commun.">
        <title>Ectomycorrhizal ecology is imprinted in the genome of the dominant symbiotic fungus Cenococcum geophilum.</title>
        <authorList>
            <consortium name="DOE Joint Genome Institute"/>
            <person name="Peter M."/>
            <person name="Kohler A."/>
            <person name="Ohm R.A."/>
            <person name="Kuo A."/>
            <person name="Krutzmann J."/>
            <person name="Morin E."/>
            <person name="Arend M."/>
            <person name="Barry K.W."/>
            <person name="Binder M."/>
            <person name="Choi C."/>
            <person name="Clum A."/>
            <person name="Copeland A."/>
            <person name="Grisel N."/>
            <person name="Haridas S."/>
            <person name="Kipfer T."/>
            <person name="LaButti K."/>
            <person name="Lindquist E."/>
            <person name="Lipzen A."/>
            <person name="Maire R."/>
            <person name="Meier B."/>
            <person name="Mihaltcheva S."/>
            <person name="Molinier V."/>
            <person name="Murat C."/>
            <person name="Poggeler S."/>
            <person name="Quandt C.A."/>
            <person name="Sperisen C."/>
            <person name="Tritt A."/>
            <person name="Tisserant E."/>
            <person name="Crous P.W."/>
            <person name="Henrissat B."/>
            <person name="Nehls U."/>
            <person name="Egli S."/>
            <person name="Spatafora J.W."/>
            <person name="Grigoriev I.V."/>
            <person name="Martin F.M."/>
        </authorList>
    </citation>
    <scope>NUCLEOTIDE SEQUENCE [LARGE SCALE GENOMIC DNA]</scope>
    <source>
        <strain evidence="5 6">CBS 207.34</strain>
    </source>
</reference>
<dbReference type="InterPro" id="IPR051859">
    <property type="entry name" value="DCAF"/>
</dbReference>
<dbReference type="Pfam" id="PF00400">
    <property type="entry name" value="WD40"/>
    <property type="match status" value="5"/>
</dbReference>
<feature type="region of interest" description="Disordered" evidence="4">
    <location>
        <begin position="133"/>
        <end position="200"/>
    </location>
</feature>
<evidence type="ECO:0000313" key="5">
    <source>
        <dbReference type="EMBL" id="OCL13757.1"/>
    </source>
</evidence>
<sequence length="678" mass="76823">MSASRSMSSENGPTSNDDDPRVAIYDPHAVNWDDDEGDDMDYMPAHEDSEEEDDEDDSGNFHDAEESLSGIEIELEITETEDQDAAEEEERDEDDQTESDNVRPRRPIYITREQIMQLLGHAGLGRIFTAEHSSRRRRVLHDDDDDQDSEPDTGYGGVAPRRRRGRGRKAFQKVPSDEGRELMGSGTFGTNDRSEDTTKRKKKLAYRLMRRELGLGSLGRQINSNRVISQGLIPSSKADTIIHYNARCYSGQFSNDGNFFFSCAQDFRVRMYDTSNPYNWKYYKTVVYPYGQWTITDASLSPDNRFLAYSSIRSIVCLAPTDPGEDSEPFLLDFANLGTGNRRGFRAYPYFGIWSLRFSGDGREIVAGTGDNSVYVYDIEKRQSILRIPGHDEDVNAVCFGDSQSPHILYSGSDDTTLKVWDRRSMGDGREAGVFLGHTEGLTYVDSKGDGRYVLSNGKDQTAKLWDLRRMMSKEKADQVDVGAFTTNFEYRSNAYDEEDYRPHPYDCSLVTFRGHRVLKTLIRCHFSPPGSTDSRYVYSGSYDGSVYIWNLDATLAGKVDVLKATRNSRPRDPSLLAETYDFIGRNGGTWQTCVRDASWHPDAPVIAATSWNGWGTSQGTCTVHTWNDGMEDDEGEPKMGKRVNAQLEHDERLYRTSTYMSTRSRRGIFDEDDDLMG</sequence>
<dbReference type="Gene3D" id="2.130.10.10">
    <property type="entry name" value="YVTN repeat-like/Quinoprotein amine dehydrogenase"/>
    <property type="match status" value="2"/>
</dbReference>
<dbReference type="PROSITE" id="PS50082">
    <property type="entry name" value="WD_REPEATS_2"/>
    <property type="match status" value="4"/>
</dbReference>
<dbReference type="InterPro" id="IPR015943">
    <property type="entry name" value="WD40/YVTN_repeat-like_dom_sf"/>
</dbReference>
<dbReference type="GO" id="GO:0080008">
    <property type="term" value="C:Cul4-RING E3 ubiquitin ligase complex"/>
    <property type="evidence" value="ECO:0007669"/>
    <property type="project" value="TreeGrafter"/>
</dbReference>
<evidence type="ECO:0000256" key="1">
    <source>
        <dbReference type="ARBA" id="ARBA00022574"/>
    </source>
</evidence>
<feature type="repeat" description="WD" evidence="3">
    <location>
        <begin position="388"/>
        <end position="422"/>
    </location>
</feature>
<dbReference type="OrthoDB" id="63070at2759"/>
<feature type="repeat" description="WD" evidence="3">
    <location>
        <begin position="353"/>
        <end position="387"/>
    </location>
</feature>
<protein>
    <submittedName>
        <fullName evidence="5">WD40 repeat-like protein</fullName>
    </submittedName>
</protein>
<feature type="compositionally biased region" description="Acidic residues" evidence="4">
    <location>
        <begin position="73"/>
        <end position="98"/>
    </location>
</feature>
<dbReference type="SMART" id="SM00320">
    <property type="entry name" value="WD40"/>
    <property type="match status" value="5"/>
</dbReference>
<evidence type="ECO:0000256" key="4">
    <source>
        <dbReference type="SAM" id="MobiDB-lite"/>
    </source>
</evidence>
<dbReference type="GO" id="GO:0043161">
    <property type="term" value="P:proteasome-mediated ubiquitin-dependent protein catabolic process"/>
    <property type="evidence" value="ECO:0007669"/>
    <property type="project" value="TreeGrafter"/>
</dbReference>
<dbReference type="PROSITE" id="PS50294">
    <property type="entry name" value="WD_REPEATS_REGION"/>
    <property type="match status" value="2"/>
</dbReference>
<feature type="compositionally biased region" description="Acidic residues" evidence="4">
    <location>
        <begin position="142"/>
        <end position="151"/>
    </location>
</feature>
<accession>A0A8E2JYF9</accession>
<feature type="repeat" description="WD" evidence="3">
    <location>
        <begin position="435"/>
        <end position="469"/>
    </location>
</feature>
<keyword evidence="1 3" id="KW-0853">WD repeat</keyword>
<dbReference type="InterPro" id="IPR001680">
    <property type="entry name" value="WD40_rpt"/>
</dbReference>
<dbReference type="AlphaFoldDB" id="A0A8E2JYF9"/>
<dbReference type="PRINTS" id="PR00320">
    <property type="entry name" value="GPROTEINBRPT"/>
</dbReference>
<feature type="compositionally biased region" description="Polar residues" evidence="4">
    <location>
        <begin position="1"/>
        <end position="15"/>
    </location>
</feature>
<keyword evidence="6" id="KW-1185">Reference proteome</keyword>
<evidence type="ECO:0000256" key="3">
    <source>
        <dbReference type="PROSITE-ProRule" id="PRU00221"/>
    </source>
</evidence>
<dbReference type="SUPFAM" id="SSF50978">
    <property type="entry name" value="WD40 repeat-like"/>
    <property type="match status" value="1"/>
</dbReference>
<gene>
    <name evidence="5" type="ORF">AOQ84DRAFT_394873</name>
</gene>